<evidence type="ECO:0000259" key="1">
    <source>
        <dbReference type="Pfam" id="PF12902"/>
    </source>
</evidence>
<evidence type="ECO:0000313" key="3">
    <source>
        <dbReference type="Proteomes" id="UP000556436"/>
    </source>
</evidence>
<dbReference type="AlphaFoldDB" id="A0A7W7LDL3"/>
<protein>
    <recommendedName>
        <fullName evidence="1">Iminophenyl-pyruvate dimer synthase domain-containing protein</fullName>
    </recommendedName>
</protein>
<proteinExistence type="predicted"/>
<sequence>MSVFDLPRLHFAGVATTKLPTGPRCGRVDLSANRVLTDEGPFPADRPARDFHAYLDERGPRFDRDGRPAPRGEFSLAKGWNFDGNGHFLMDSRIVAAEGADGVLDVADPVVGRNVDVWGHYNDYLRTTVNRARVFDLDPASRWTTALMVGRFGFGRVGRSHDQGYLFTGGVSGLQPPRWVDFGHVLDVGEHVLAPQLRYCAVHQFVVADDGDADWLPDAGSSPVVGALREAVESGADGLVVQFALDGMSSPVAPDAPSHWRVRGTIAPWHADELRTYPAGRLLVPGPPNAGRTALHHLTVEVADGRAAFNMVSAVPLTGRAEQAGPGPLHRLGPPLDLGDLELRTAGTDRLVARLPSAAYRDGLTSGIVTTPAEPGWEAAGDAALYLTGVLPGGRRATLLTERETVVQSDEALTALHHRDLAHGRDHAVAVPLRSYVRGRPASAGPVSVRQYFNPRALPGHRPAGTPGARCGDAVLLGLRAGPPEGPGDYAPECVVETDEHGHGLLTLRGERAGTCRILLSTGPGDLPDTAPGAPGSAWAAYDDEDALGFWAGAGALAVRVLPDDWHLDDVPRQDVDFALLHREVFAYYEQVSSFMTSEVFSLADRCKVETYAELAWQMCDPGNKAKTYYMPPTRDLTDPKARLLLAYLRNQQARVRPPVPAPAALGTEPGITTRGQLWTALKQAAALELAVMLQYLYAAFSLPTHGAGSQYVRRGLWTPGQLELACGQGGATTDDGMRGALLNVAREEMIHFLVVNNIIMAIGEPFHVPAVDFATINSVLPVPLDFALEPLSVGSVQRFIAIEQPAGLVPEIRREGAARPEADGSPERRRAFAWGSVSELYAGIREGLQRVPDLFLVEQGRGGGEHHLFMRESLNATHPDYQLEVDDLSSALFAVDFITEQGEGGALGHGPGRPSDVSHFQTFLRIGEALTTERVEGPYGRLAPWNPAYPVLRNPTVEPGDGAKDPITDPEARTVARLFNRSYYLMLQLMAQHFGESPDESLRRSKLMNTSIDVMTGMMRPLAELLVTMESGRRGRTAGPTFELDVAPVAGPRPDVARRALALRFEHLSAAALKCASVPTQVPEMMAFYADFFRRREGRS</sequence>
<dbReference type="EMBL" id="JACHJG010000009">
    <property type="protein sequence ID" value="MBB4888265.1"/>
    <property type="molecule type" value="Genomic_DNA"/>
</dbReference>
<feature type="domain" description="Iminophenyl-pyruvate dimer synthase" evidence="1">
    <location>
        <begin position="682"/>
        <end position="927"/>
    </location>
</feature>
<dbReference type="InterPro" id="IPR026820">
    <property type="entry name" value="VioB/RebD_dom"/>
</dbReference>
<dbReference type="RefSeq" id="WP_184735766.1">
    <property type="nucleotide sequence ID" value="NZ_BMRW01000007.1"/>
</dbReference>
<dbReference type="Pfam" id="PF12902">
    <property type="entry name" value="Ferritin-like"/>
    <property type="match status" value="1"/>
</dbReference>
<organism evidence="2 3">
    <name type="scientific">Streptomyces netropsis</name>
    <name type="common">Streptoverticillium netropsis</name>
    <dbReference type="NCBI Taxonomy" id="55404"/>
    <lineage>
        <taxon>Bacteria</taxon>
        <taxon>Bacillati</taxon>
        <taxon>Actinomycetota</taxon>
        <taxon>Actinomycetes</taxon>
        <taxon>Kitasatosporales</taxon>
        <taxon>Streptomycetaceae</taxon>
        <taxon>Streptomyces</taxon>
    </lineage>
</organism>
<accession>A0A7W7LDL3</accession>
<dbReference type="InterPro" id="IPR012347">
    <property type="entry name" value="Ferritin-like"/>
</dbReference>
<keyword evidence="3" id="KW-1185">Reference proteome</keyword>
<gene>
    <name evidence="2" type="ORF">FHS38_004334</name>
</gene>
<reference evidence="2 3" key="1">
    <citation type="submission" date="2020-08" db="EMBL/GenBank/DDBJ databases">
        <title>Genomic Encyclopedia of Type Strains, Phase III (KMG-III): the genomes of soil and plant-associated and newly described type strains.</title>
        <authorList>
            <person name="Whitman W."/>
        </authorList>
    </citation>
    <scope>NUCLEOTIDE SEQUENCE [LARGE SCALE GENOMIC DNA]</scope>
    <source>
        <strain evidence="2 3">CECT 3265</strain>
    </source>
</reference>
<dbReference type="Gene3D" id="1.20.1260.10">
    <property type="match status" value="1"/>
</dbReference>
<name>A0A7W7LDL3_STRNE</name>
<comment type="caution">
    <text evidence="2">The sequence shown here is derived from an EMBL/GenBank/DDBJ whole genome shotgun (WGS) entry which is preliminary data.</text>
</comment>
<evidence type="ECO:0000313" key="2">
    <source>
        <dbReference type="EMBL" id="MBB4888265.1"/>
    </source>
</evidence>
<dbReference type="Proteomes" id="UP000556436">
    <property type="component" value="Unassembled WGS sequence"/>
</dbReference>